<gene>
    <name evidence="3" type="ORF">FG87_42590</name>
</gene>
<evidence type="ECO:0000313" key="4">
    <source>
        <dbReference type="Proteomes" id="UP000031364"/>
    </source>
</evidence>
<evidence type="ECO:0008006" key="5">
    <source>
        <dbReference type="Google" id="ProtNLM"/>
    </source>
</evidence>
<dbReference type="InterPro" id="IPR010520">
    <property type="entry name" value="FrsA-like"/>
</dbReference>
<dbReference type="InterPro" id="IPR050261">
    <property type="entry name" value="FrsA_esterase"/>
</dbReference>
<evidence type="ECO:0000256" key="2">
    <source>
        <dbReference type="ARBA" id="ARBA00022801"/>
    </source>
</evidence>
<dbReference type="EMBL" id="JNFP01000115">
    <property type="protein sequence ID" value="KIA59498.1"/>
    <property type="molecule type" value="Genomic_DNA"/>
</dbReference>
<dbReference type="Pfam" id="PF06500">
    <property type="entry name" value="FrsA-like"/>
    <property type="match status" value="1"/>
</dbReference>
<sequence length="441" mass="47878">MASVAERLLVSACALTRTTEWATRLLGPRRFLPALFSDRFTHLGGIERTVFERQLSKCRSFADNRWTPYWEAVAAEHLAVADAALSTLGGPSTRQLLDPSAVDTAVLGELLAPAVEILADRGAIAPKRAVPEFSARHPESRTAATALDALIKAMVYEFVAAWPGWTPQRLRAYETSHRLGEVLVTALAPAMGVDVEVVRIPLGGDDVVRGYLMTPQGADRMPTVLVTNGVEGTLAEAMLPVLAHRDRGMGVFVMEMPGTYSYREPLAPAAEHVYTTVIDYLSAHDRVDADRLGMMGLSFGGYWATRMAATDRRLRVAIANGAPTHRSFQIGSATGLPEIMVSTLRSATGATSVVDLTRRLTAMSLRGYYPRIEIPMLVINGTDDTLIATRDSIDIAAAAPRAQLALYAGDDHCAMGHADRWMELSIRFLAEHLAVAEQVAR</sequence>
<accession>A0ABR4Z2D4</accession>
<name>A0ABR4Z2D4_9NOCA</name>
<dbReference type="Gene3D" id="3.40.50.1820">
    <property type="entry name" value="alpha/beta hydrolase"/>
    <property type="match status" value="1"/>
</dbReference>
<protein>
    <recommendedName>
        <fullName evidence="5">Alpha/beta hydrolase</fullName>
    </recommendedName>
</protein>
<keyword evidence="2" id="KW-0378">Hydrolase</keyword>
<dbReference type="SUPFAM" id="SSF53474">
    <property type="entry name" value="alpha/beta-Hydrolases"/>
    <property type="match status" value="1"/>
</dbReference>
<reference evidence="3 4" key="1">
    <citation type="journal article" date="2014" name="Int. J. Syst. Evol. Microbiol.">
        <title>Nocardia vulneris sp. nov., isolated from wounds of human patients in North America.</title>
        <authorList>
            <person name="Lasker B.A."/>
            <person name="Bell M."/>
            <person name="Klenk H.P."/>
            <person name="Sproer C."/>
            <person name="Schumann C."/>
            <person name="Schumann P."/>
            <person name="Brown J.M."/>
        </authorList>
    </citation>
    <scope>NUCLEOTIDE SEQUENCE [LARGE SCALE GENOMIC DNA]</scope>
    <source>
        <strain evidence="3 4">W9851</strain>
    </source>
</reference>
<keyword evidence="4" id="KW-1185">Reference proteome</keyword>
<evidence type="ECO:0000256" key="1">
    <source>
        <dbReference type="ARBA" id="ARBA00008645"/>
    </source>
</evidence>
<organism evidence="3 4">
    <name type="scientific">Nocardia vulneris</name>
    <dbReference type="NCBI Taxonomy" id="1141657"/>
    <lineage>
        <taxon>Bacteria</taxon>
        <taxon>Bacillati</taxon>
        <taxon>Actinomycetota</taxon>
        <taxon>Actinomycetes</taxon>
        <taxon>Mycobacteriales</taxon>
        <taxon>Nocardiaceae</taxon>
        <taxon>Nocardia</taxon>
    </lineage>
</organism>
<dbReference type="PANTHER" id="PTHR22946:SF12">
    <property type="entry name" value="CONIDIAL PIGMENT BIOSYNTHESIS PROTEIN AYG1 (AFU_ORTHOLOGUE AFUA_2G17550)"/>
    <property type="match status" value="1"/>
</dbReference>
<comment type="similarity">
    <text evidence="1">Belongs to the AB hydrolase superfamily.</text>
</comment>
<proteinExistence type="inferred from homology"/>
<dbReference type="Proteomes" id="UP000031364">
    <property type="component" value="Unassembled WGS sequence"/>
</dbReference>
<dbReference type="InterPro" id="IPR029058">
    <property type="entry name" value="AB_hydrolase_fold"/>
</dbReference>
<comment type="caution">
    <text evidence="3">The sequence shown here is derived from an EMBL/GenBank/DDBJ whole genome shotgun (WGS) entry which is preliminary data.</text>
</comment>
<dbReference type="PANTHER" id="PTHR22946">
    <property type="entry name" value="DIENELACTONE HYDROLASE DOMAIN-CONTAINING PROTEIN-RELATED"/>
    <property type="match status" value="1"/>
</dbReference>
<dbReference type="RefSeq" id="WP_043683265.1">
    <property type="nucleotide sequence ID" value="NZ_BDCI01000060.1"/>
</dbReference>
<evidence type="ECO:0000313" key="3">
    <source>
        <dbReference type="EMBL" id="KIA59498.1"/>
    </source>
</evidence>